<keyword evidence="2" id="KW-1185">Reference proteome</keyword>
<sequence>MVKLALFARLEAKPGQEAALQTFLESGLALANAESLTPVWFALRFGASTFGIFDAFADEIGREAHLNGSIAAALMARADELLAEPPRIEKVDVLAAKLPG</sequence>
<dbReference type="GO" id="GO:0004497">
    <property type="term" value="F:monooxygenase activity"/>
    <property type="evidence" value="ECO:0007669"/>
    <property type="project" value="UniProtKB-KW"/>
</dbReference>
<keyword evidence="1" id="KW-0503">Monooxygenase</keyword>
<dbReference type="RefSeq" id="WP_243069001.1">
    <property type="nucleotide sequence ID" value="NZ_JAIVFK010000051.1"/>
</dbReference>
<dbReference type="InterPro" id="IPR011008">
    <property type="entry name" value="Dimeric_a/b-barrel"/>
</dbReference>
<dbReference type="Gene3D" id="3.30.70.100">
    <property type="match status" value="1"/>
</dbReference>
<evidence type="ECO:0000313" key="2">
    <source>
        <dbReference type="Proteomes" id="UP001139104"/>
    </source>
</evidence>
<reference evidence="1" key="1">
    <citation type="journal article" date="2022" name="ISME J.">
        <title>Identification of active gaseous-alkane degraders at natural gas seeps.</title>
        <authorList>
            <person name="Farhan Ul Haque M."/>
            <person name="Hernandez M."/>
            <person name="Crombie A.T."/>
            <person name="Murrell J.C."/>
        </authorList>
    </citation>
    <scope>NUCLEOTIDE SEQUENCE</scope>
    <source>
        <strain evidence="1">PC2</strain>
    </source>
</reference>
<dbReference type="Proteomes" id="UP001139104">
    <property type="component" value="Unassembled WGS sequence"/>
</dbReference>
<protein>
    <submittedName>
        <fullName evidence="1">Antibiotic biosynthesis monooxygenase</fullName>
    </submittedName>
</protein>
<organism evidence="1 2">
    <name type="scientific">Candidatus Rhodoblastus alkanivorans</name>
    <dbReference type="NCBI Taxonomy" id="2954117"/>
    <lineage>
        <taxon>Bacteria</taxon>
        <taxon>Pseudomonadati</taxon>
        <taxon>Pseudomonadota</taxon>
        <taxon>Alphaproteobacteria</taxon>
        <taxon>Hyphomicrobiales</taxon>
        <taxon>Rhodoblastaceae</taxon>
        <taxon>Rhodoblastus</taxon>
    </lineage>
</organism>
<proteinExistence type="predicted"/>
<comment type="caution">
    <text evidence="1">The sequence shown here is derived from an EMBL/GenBank/DDBJ whole genome shotgun (WGS) entry which is preliminary data.</text>
</comment>
<dbReference type="EMBL" id="JAIVFP010000002">
    <property type="protein sequence ID" value="MCI4684974.1"/>
    <property type="molecule type" value="Genomic_DNA"/>
</dbReference>
<dbReference type="SUPFAM" id="SSF54909">
    <property type="entry name" value="Dimeric alpha+beta barrel"/>
    <property type="match status" value="1"/>
</dbReference>
<keyword evidence="1" id="KW-0560">Oxidoreductase</keyword>
<gene>
    <name evidence="1" type="ORF">K2U94_19750</name>
</gene>
<evidence type="ECO:0000313" key="1">
    <source>
        <dbReference type="EMBL" id="MCI4684974.1"/>
    </source>
</evidence>
<name>A0ABS9ZB81_9HYPH</name>
<accession>A0ABS9ZB81</accession>